<dbReference type="GO" id="GO:0004672">
    <property type="term" value="F:protein kinase activity"/>
    <property type="evidence" value="ECO:0007669"/>
    <property type="project" value="InterPro"/>
</dbReference>
<keyword evidence="1" id="KW-0067">ATP-binding</keyword>
<keyword evidence="4" id="KW-1185">Reference proteome</keyword>
<comment type="caution">
    <text evidence="3">The sequence shown here is derived from an EMBL/GenBank/DDBJ whole genome shotgun (WGS) entry which is preliminary data.</text>
</comment>
<gene>
    <name evidence="3" type="ORF">CLV70_1121</name>
</gene>
<dbReference type="GO" id="GO:0005524">
    <property type="term" value="F:ATP binding"/>
    <property type="evidence" value="ECO:0007669"/>
    <property type="project" value="UniProtKB-UniRule"/>
</dbReference>
<feature type="non-terminal residue" evidence="3">
    <location>
        <position position="78"/>
    </location>
</feature>
<dbReference type="Gene3D" id="3.30.200.20">
    <property type="entry name" value="Phosphorylase Kinase, domain 1"/>
    <property type="match status" value="1"/>
</dbReference>
<proteinExistence type="predicted"/>
<reference evidence="3 4" key="1">
    <citation type="submission" date="2018-03" db="EMBL/GenBank/DDBJ databases">
        <title>Genomic Encyclopedia of Archaeal and Bacterial Type Strains, Phase II (KMG-II): from individual species to whole genera.</title>
        <authorList>
            <person name="Goeker M."/>
        </authorList>
    </citation>
    <scope>NUCLEOTIDE SEQUENCE [LARGE SCALE GENOMIC DNA]</scope>
    <source>
        <strain evidence="3 4">DSM 45348</strain>
    </source>
</reference>
<evidence type="ECO:0000313" key="4">
    <source>
        <dbReference type="Proteomes" id="UP000239209"/>
    </source>
</evidence>
<dbReference type="InterPro" id="IPR011009">
    <property type="entry name" value="Kinase-like_dom_sf"/>
</dbReference>
<dbReference type="InterPro" id="IPR000719">
    <property type="entry name" value="Prot_kinase_dom"/>
</dbReference>
<keyword evidence="1" id="KW-0547">Nucleotide-binding</keyword>
<dbReference type="AlphaFoldDB" id="A0A2T0RWR7"/>
<protein>
    <recommendedName>
        <fullName evidence="2">Protein kinase domain-containing protein</fullName>
    </recommendedName>
</protein>
<feature type="domain" description="Protein kinase" evidence="2">
    <location>
        <begin position="21"/>
        <end position="78"/>
    </location>
</feature>
<evidence type="ECO:0000256" key="1">
    <source>
        <dbReference type="PROSITE-ProRule" id="PRU10141"/>
    </source>
</evidence>
<dbReference type="EMBL" id="PVZG01000012">
    <property type="protein sequence ID" value="PRY25635.1"/>
    <property type="molecule type" value="Genomic_DNA"/>
</dbReference>
<dbReference type="PROSITE" id="PS00107">
    <property type="entry name" value="PROTEIN_KINASE_ATP"/>
    <property type="match status" value="1"/>
</dbReference>
<feature type="binding site" evidence="1">
    <location>
        <position position="49"/>
    </location>
    <ligand>
        <name>ATP</name>
        <dbReference type="ChEBI" id="CHEBI:30616"/>
    </ligand>
</feature>
<name>A0A2T0RWR7_9ACTN</name>
<sequence length="78" mass="8832">MDTAYRVSPLRRGDPEWLGEYRLLGRLGSGGMGVVYLAENADRIYVAIKLIHASLAHDPEFRARFRGEVDRARLVPSF</sequence>
<dbReference type="PROSITE" id="PS50011">
    <property type="entry name" value="PROTEIN_KINASE_DOM"/>
    <property type="match status" value="1"/>
</dbReference>
<dbReference type="InterPro" id="IPR017441">
    <property type="entry name" value="Protein_kinase_ATP_BS"/>
</dbReference>
<evidence type="ECO:0000259" key="2">
    <source>
        <dbReference type="PROSITE" id="PS50011"/>
    </source>
</evidence>
<evidence type="ECO:0000313" key="3">
    <source>
        <dbReference type="EMBL" id="PRY25635.1"/>
    </source>
</evidence>
<dbReference type="Proteomes" id="UP000239209">
    <property type="component" value="Unassembled WGS sequence"/>
</dbReference>
<organism evidence="3 4">
    <name type="scientific">Pseudosporangium ferrugineum</name>
    <dbReference type="NCBI Taxonomy" id="439699"/>
    <lineage>
        <taxon>Bacteria</taxon>
        <taxon>Bacillati</taxon>
        <taxon>Actinomycetota</taxon>
        <taxon>Actinomycetes</taxon>
        <taxon>Micromonosporales</taxon>
        <taxon>Micromonosporaceae</taxon>
        <taxon>Pseudosporangium</taxon>
    </lineage>
</organism>
<dbReference type="SUPFAM" id="SSF56112">
    <property type="entry name" value="Protein kinase-like (PK-like)"/>
    <property type="match status" value="1"/>
</dbReference>
<accession>A0A2T0RWR7</accession>